<dbReference type="InterPro" id="IPR026960">
    <property type="entry name" value="RVT-Znf"/>
</dbReference>
<name>A0A7J6WJH7_THATH</name>
<keyword evidence="3" id="KW-1185">Reference proteome</keyword>
<evidence type="ECO:0000259" key="1">
    <source>
        <dbReference type="Pfam" id="PF13966"/>
    </source>
</evidence>
<dbReference type="EMBL" id="JABWDY010015718">
    <property type="protein sequence ID" value="KAF5196625.1"/>
    <property type="molecule type" value="Genomic_DNA"/>
</dbReference>
<accession>A0A7J6WJH7</accession>
<dbReference type="PANTHER" id="PTHR36617">
    <property type="entry name" value="PROTEIN, PUTATIVE-RELATED"/>
    <property type="match status" value="1"/>
</dbReference>
<organism evidence="2 3">
    <name type="scientific">Thalictrum thalictroides</name>
    <name type="common">Rue-anemone</name>
    <name type="synonym">Anemone thalictroides</name>
    <dbReference type="NCBI Taxonomy" id="46969"/>
    <lineage>
        <taxon>Eukaryota</taxon>
        <taxon>Viridiplantae</taxon>
        <taxon>Streptophyta</taxon>
        <taxon>Embryophyta</taxon>
        <taxon>Tracheophyta</taxon>
        <taxon>Spermatophyta</taxon>
        <taxon>Magnoliopsida</taxon>
        <taxon>Ranunculales</taxon>
        <taxon>Ranunculaceae</taxon>
        <taxon>Thalictroideae</taxon>
        <taxon>Thalictrum</taxon>
    </lineage>
</organism>
<sequence length="328" mass="38079">MFEYVPRKVATPYGWGLWRGILSAYVNFVEGLSFKVGNGCNVRFWLDEWCGDAPFSLQFPLLYRQASLKHGVVADHFCNGSWDLHTRRRRPRGGEAQEMESIHVFLRKKTLGDEHDEWRWKLQANETFSVKFFYSKLLRSHREFSPPRNPFPYKLVWDPPIPTNVKFFLWTLLLGRVLTADNLLARGITVDANCVFCKEASESIFHLFMGCTVINRAWQSLSGHVVNLDGILLQQDIKGVLESWPKQSCSNLGNAVWQTLPYAFLWCTWRMRNQRIFRGKDTSCSELIKAIKLTTWEWIEVAKEGDALKREHSVAEILLNWENVTTGD</sequence>
<dbReference type="AlphaFoldDB" id="A0A7J6WJH7"/>
<proteinExistence type="predicted"/>
<dbReference type="OrthoDB" id="1727818at2759"/>
<evidence type="ECO:0000313" key="3">
    <source>
        <dbReference type="Proteomes" id="UP000554482"/>
    </source>
</evidence>
<dbReference type="PANTHER" id="PTHR36617:SF5">
    <property type="entry name" value="OS05G0421675 PROTEIN"/>
    <property type="match status" value="1"/>
</dbReference>
<feature type="domain" description="Reverse transcriptase zinc-binding" evidence="1">
    <location>
        <begin position="128"/>
        <end position="218"/>
    </location>
</feature>
<gene>
    <name evidence="2" type="ORF">FRX31_013788</name>
</gene>
<protein>
    <recommendedName>
        <fullName evidence="1">Reverse transcriptase zinc-binding domain-containing protein</fullName>
    </recommendedName>
</protein>
<dbReference type="Pfam" id="PF13966">
    <property type="entry name" value="zf-RVT"/>
    <property type="match status" value="1"/>
</dbReference>
<dbReference type="Proteomes" id="UP000554482">
    <property type="component" value="Unassembled WGS sequence"/>
</dbReference>
<reference evidence="2 3" key="1">
    <citation type="submission" date="2020-06" db="EMBL/GenBank/DDBJ databases">
        <title>Transcriptomic and genomic resources for Thalictrum thalictroides and T. hernandezii: Facilitating candidate gene discovery in an emerging model plant lineage.</title>
        <authorList>
            <person name="Arias T."/>
            <person name="Riano-Pachon D.M."/>
            <person name="Di Stilio V.S."/>
        </authorList>
    </citation>
    <scope>NUCLEOTIDE SEQUENCE [LARGE SCALE GENOMIC DNA]</scope>
    <source>
        <strain evidence="3">cv. WT478/WT964</strain>
        <tissue evidence="2">Leaves</tissue>
    </source>
</reference>
<evidence type="ECO:0000313" key="2">
    <source>
        <dbReference type="EMBL" id="KAF5196625.1"/>
    </source>
</evidence>
<comment type="caution">
    <text evidence="2">The sequence shown here is derived from an EMBL/GenBank/DDBJ whole genome shotgun (WGS) entry which is preliminary data.</text>
</comment>